<accession>A0A371F5S1</accession>
<dbReference type="AlphaFoldDB" id="A0A371F5S1"/>
<dbReference type="OrthoDB" id="1637540at2759"/>
<proteinExistence type="predicted"/>
<dbReference type="EMBL" id="QJKJ01010449">
    <property type="protein sequence ID" value="RDX73648.1"/>
    <property type="molecule type" value="Genomic_DNA"/>
</dbReference>
<feature type="non-terminal residue" evidence="1">
    <location>
        <position position="1"/>
    </location>
</feature>
<keyword evidence="2" id="KW-1185">Reference proteome</keyword>
<comment type="caution">
    <text evidence="1">The sequence shown here is derived from an EMBL/GenBank/DDBJ whole genome shotgun (WGS) entry which is preliminary data.</text>
</comment>
<dbReference type="Proteomes" id="UP000257109">
    <property type="component" value="Unassembled WGS sequence"/>
</dbReference>
<protein>
    <submittedName>
        <fullName evidence="1">Uncharacterized protein</fullName>
    </submittedName>
</protein>
<reference evidence="1" key="1">
    <citation type="submission" date="2018-05" db="EMBL/GenBank/DDBJ databases">
        <title>Draft genome of Mucuna pruriens seed.</title>
        <authorList>
            <person name="Nnadi N.E."/>
            <person name="Vos R."/>
            <person name="Hasami M.H."/>
            <person name="Devisetty U.K."/>
            <person name="Aguiy J.C."/>
        </authorList>
    </citation>
    <scope>NUCLEOTIDE SEQUENCE [LARGE SCALE GENOMIC DNA]</scope>
    <source>
        <strain evidence="1">JCA_2017</strain>
    </source>
</reference>
<organism evidence="1 2">
    <name type="scientific">Mucuna pruriens</name>
    <name type="common">Velvet bean</name>
    <name type="synonym">Dolichos pruriens</name>
    <dbReference type="NCBI Taxonomy" id="157652"/>
    <lineage>
        <taxon>Eukaryota</taxon>
        <taxon>Viridiplantae</taxon>
        <taxon>Streptophyta</taxon>
        <taxon>Embryophyta</taxon>
        <taxon>Tracheophyta</taxon>
        <taxon>Spermatophyta</taxon>
        <taxon>Magnoliopsida</taxon>
        <taxon>eudicotyledons</taxon>
        <taxon>Gunneridae</taxon>
        <taxon>Pentapetalae</taxon>
        <taxon>rosids</taxon>
        <taxon>fabids</taxon>
        <taxon>Fabales</taxon>
        <taxon>Fabaceae</taxon>
        <taxon>Papilionoideae</taxon>
        <taxon>50 kb inversion clade</taxon>
        <taxon>NPAAA clade</taxon>
        <taxon>indigoferoid/millettioid clade</taxon>
        <taxon>Phaseoleae</taxon>
        <taxon>Mucuna</taxon>
    </lineage>
</organism>
<evidence type="ECO:0000313" key="2">
    <source>
        <dbReference type="Proteomes" id="UP000257109"/>
    </source>
</evidence>
<gene>
    <name evidence="1" type="ORF">CR513_46714</name>
</gene>
<sequence>MALCHGQLNQKRIKSAFEKKVKPLVFKEGDLVLRKCYPTPKTSEESPYIVKHAFFGGALMLADSKGQELKYPVNADVVKLFYL</sequence>
<name>A0A371F5S1_MUCPR</name>
<evidence type="ECO:0000313" key="1">
    <source>
        <dbReference type="EMBL" id="RDX73648.1"/>
    </source>
</evidence>